<accession>A0A0R2ZRC6</accession>
<proteinExistence type="predicted"/>
<evidence type="ECO:0000313" key="1">
    <source>
        <dbReference type="EMBL" id="KRP63335.1"/>
    </source>
</evidence>
<sequence length="735" mass="81120">MALLNQVMDICKRLAPQGWHTLLLHHGLDLLAPNLESELGKTLTPDRTLQGFVDFAPAGTRGIEPGKPAHSLLYHALANPNVTTDARGNPLQAYATPAELETVLEYVYARQAPSLQQLRARAKGQPMAVVVFAVEYRPAPDTVHKVHADLCFARTGIARVGTAPPLYDAQSRGFLPFVEGESHAIRVLPARYSAYIAVQLKGDETRFGPMRFGAADAATDFWVPLHKLFSGSECIAGMKLDVQLLAEHKNEKLRRIHLELGQGSGWGAPDIDQPPFVITQGLADWLPEQAYGRGLVCAIPHKHLIEAARYQGKPLTFNVPARPEILVSSLRINENGPEYVHMRHKVDDAGNVINLNRRPDMMGELRKGGFKALHYLDFSADGCIQARCTALDAALPQRVAAYSLVCPPDFYPLCKQRHLLEWLETLSQVDRFSIFIVYPDCLSDSRYPANIQSFPSAFSSTDVGMTAIVAQFDSSRPVSAPLQPNVAAARCASSLPDAGAGSFAPGWDVGVVSYEAQSEDDEDIEHLAAYRLGSPFPEDAKLCAALSSFWPAVAPDSAQSYEPGDQAGPTIKPMRDQEIGKAGGYPWDGVPAAKKYIAGGITHRAYETYLYTDYTENALNDKFSLALTGQVDSVEYQRRMNAWYTIKKSLGNDAGNWFIDSFSDATPEDTNVVTLNTNVPIRPNDKGYRFELFRFAPVDSPAFDQIRIKLKATFTYFVWPQVVLRQQGTKPWERV</sequence>
<dbReference type="Proteomes" id="UP000052019">
    <property type="component" value="Unassembled WGS sequence"/>
</dbReference>
<evidence type="ECO:0000313" key="4">
    <source>
        <dbReference type="Proteomes" id="UP000183126"/>
    </source>
</evidence>
<name>A0A0R2ZRC6_9PSED</name>
<evidence type="ECO:0000313" key="3">
    <source>
        <dbReference type="Proteomes" id="UP000052019"/>
    </source>
</evidence>
<organism evidence="1 3">
    <name type="scientific">Pseudomonas trivialis</name>
    <dbReference type="NCBI Taxonomy" id="200450"/>
    <lineage>
        <taxon>Bacteria</taxon>
        <taxon>Pseudomonadati</taxon>
        <taxon>Pseudomonadota</taxon>
        <taxon>Gammaproteobacteria</taxon>
        <taxon>Pseudomonadales</taxon>
        <taxon>Pseudomonadaceae</taxon>
        <taxon>Pseudomonas</taxon>
    </lineage>
</organism>
<dbReference type="PATRIC" id="fig|200450.4.peg.2059"/>
<dbReference type="OrthoDB" id="719343at2"/>
<reference evidence="2 4" key="2">
    <citation type="submission" date="2016-10" db="EMBL/GenBank/DDBJ databases">
        <authorList>
            <person name="Varghese N."/>
            <person name="Submissions S."/>
        </authorList>
    </citation>
    <scope>NUCLEOTIDE SEQUENCE [LARGE SCALE GENOMIC DNA]</scope>
    <source>
        <strain evidence="2 4">BS3111</strain>
    </source>
</reference>
<dbReference type="Proteomes" id="UP000183126">
    <property type="component" value="Chromosome I"/>
</dbReference>
<evidence type="ECO:0000313" key="2">
    <source>
        <dbReference type="EMBL" id="SDR92585.1"/>
    </source>
</evidence>
<dbReference type="EMBL" id="JYLK01000001">
    <property type="protein sequence ID" value="KRP63335.1"/>
    <property type="molecule type" value="Genomic_DNA"/>
</dbReference>
<dbReference type="EMBL" id="LT629760">
    <property type="protein sequence ID" value="SDR92585.1"/>
    <property type="molecule type" value="Genomic_DNA"/>
</dbReference>
<keyword evidence="4" id="KW-1185">Reference proteome</keyword>
<reference evidence="1 3" key="1">
    <citation type="submission" date="2015-02" db="EMBL/GenBank/DDBJ databases">
        <title>Two Pseudomonas sp. nov. isolated from raw milk.</title>
        <authorList>
            <person name="Wenning M."/>
            <person name="von Neubeck M."/>
            <person name="Huptas C."/>
            <person name="Scherer S."/>
        </authorList>
    </citation>
    <scope>NUCLEOTIDE SEQUENCE [LARGE SCALE GENOMIC DNA]</scope>
    <source>
        <strain evidence="1 3">DSM 14937</strain>
    </source>
</reference>
<gene>
    <name evidence="2" type="ORF">SAMN04490205_0903</name>
    <name evidence="1" type="ORF">TU79_02885</name>
</gene>
<dbReference type="RefSeq" id="WP_057006613.1">
    <property type="nucleotide sequence ID" value="NZ_JYLK01000001.1"/>
</dbReference>
<dbReference type="AlphaFoldDB" id="A0A0R2ZRC6"/>
<protein>
    <submittedName>
        <fullName evidence="1">Uncharacterized protein</fullName>
    </submittedName>
</protein>